<dbReference type="AlphaFoldDB" id="A0A1H6WZC3"/>
<evidence type="ECO:0000256" key="1">
    <source>
        <dbReference type="SAM" id="MobiDB-lite"/>
    </source>
</evidence>
<protein>
    <submittedName>
        <fullName evidence="2">Uncharacterized protein</fullName>
    </submittedName>
</protein>
<accession>A0A1H6WZC3</accession>
<feature type="compositionally biased region" description="Polar residues" evidence="1">
    <location>
        <begin position="1"/>
        <end position="12"/>
    </location>
</feature>
<feature type="compositionally biased region" description="Basic and acidic residues" evidence="1">
    <location>
        <begin position="15"/>
        <end position="27"/>
    </location>
</feature>
<organism evidence="2 3">
    <name type="scientific">Cyclobacterium xiamenense</name>
    <dbReference type="NCBI Taxonomy" id="1297121"/>
    <lineage>
        <taxon>Bacteria</taxon>
        <taxon>Pseudomonadati</taxon>
        <taxon>Bacteroidota</taxon>
        <taxon>Cytophagia</taxon>
        <taxon>Cytophagales</taxon>
        <taxon>Cyclobacteriaceae</taxon>
        <taxon>Cyclobacterium</taxon>
    </lineage>
</organism>
<evidence type="ECO:0000313" key="3">
    <source>
        <dbReference type="Proteomes" id="UP000199403"/>
    </source>
</evidence>
<keyword evidence="3" id="KW-1185">Reference proteome</keyword>
<gene>
    <name evidence="2" type="ORF">SAMN05192553_102949</name>
</gene>
<dbReference type="Proteomes" id="UP000199403">
    <property type="component" value="Unassembled WGS sequence"/>
</dbReference>
<dbReference type="STRING" id="1416801.SAMN05192553_102949"/>
<reference evidence="3" key="1">
    <citation type="submission" date="2016-10" db="EMBL/GenBank/DDBJ databases">
        <authorList>
            <person name="Varghese N."/>
            <person name="Submissions S."/>
        </authorList>
    </citation>
    <scope>NUCLEOTIDE SEQUENCE [LARGE SCALE GENOMIC DNA]</scope>
    <source>
        <strain evidence="3">IBRC-M 10761</strain>
    </source>
</reference>
<dbReference type="EMBL" id="FNZH01000002">
    <property type="protein sequence ID" value="SEJ21236.1"/>
    <property type="molecule type" value="Genomic_DNA"/>
</dbReference>
<proteinExistence type="predicted"/>
<feature type="compositionally biased region" description="Basic and acidic residues" evidence="1">
    <location>
        <begin position="42"/>
        <end position="51"/>
    </location>
</feature>
<feature type="region of interest" description="Disordered" evidence="1">
    <location>
        <begin position="1"/>
        <end position="51"/>
    </location>
</feature>
<name>A0A1H6WZC3_9BACT</name>
<sequence length="51" mass="5952">MIGPEFNNTGNDLQKMPEHNIPHDVKRFGNHNRNYRSNSTKCHRDCNLNSV</sequence>
<evidence type="ECO:0000313" key="2">
    <source>
        <dbReference type="EMBL" id="SEJ21236.1"/>
    </source>
</evidence>